<comment type="caution">
    <text evidence="1">The sequence shown here is derived from an EMBL/GenBank/DDBJ whole genome shotgun (WGS) entry which is preliminary data.</text>
</comment>
<organism evidence="1 2">
    <name type="scientific">Gigaspora rosea</name>
    <dbReference type="NCBI Taxonomy" id="44941"/>
    <lineage>
        <taxon>Eukaryota</taxon>
        <taxon>Fungi</taxon>
        <taxon>Fungi incertae sedis</taxon>
        <taxon>Mucoromycota</taxon>
        <taxon>Glomeromycotina</taxon>
        <taxon>Glomeromycetes</taxon>
        <taxon>Diversisporales</taxon>
        <taxon>Gigasporaceae</taxon>
        <taxon>Gigaspora</taxon>
    </lineage>
</organism>
<evidence type="ECO:0000313" key="2">
    <source>
        <dbReference type="Proteomes" id="UP000266673"/>
    </source>
</evidence>
<sequence length="52" mass="6014">MNLIPGNPRRLKLVQCELNLFDCHPFQSCVFVEISLSVEIDNEFIEIHRAGK</sequence>
<protein>
    <submittedName>
        <fullName evidence="1">Uncharacterized protein</fullName>
    </submittedName>
</protein>
<keyword evidence="2" id="KW-1185">Reference proteome</keyword>
<evidence type="ECO:0000313" key="1">
    <source>
        <dbReference type="EMBL" id="RIB23445.1"/>
    </source>
</evidence>
<dbReference type="EMBL" id="QKWP01000262">
    <property type="protein sequence ID" value="RIB23445.1"/>
    <property type="molecule type" value="Genomic_DNA"/>
</dbReference>
<accession>A0A397VLR3</accession>
<gene>
    <name evidence="1" type="ORF">C2G38_2072832</name>
</gene>
<name>A0A397VLR3_9GLOM</name>
<proteinExistence type="predicted"/>
<dbReference type="Proteomes" id="UP000266673">
    <property type="component" value="Unassembled WGS sequence"/>
</dbReference>
<dbReference type="AlphaFoldDB" id="A0A397VLR3"/>
<reference evidence="1 2" key="1">
    <citation type="submission" date="2018-06" db="EMBL/GenBank/DDBJ databases">
        <title>Comparative genomics reveals the genomic features of Rhizophagus irregularis, R. cerebriforme, R. diaphanum and Gigaspora rosea, and their symbiotic lifestyle signature.</title>
        <authorList>
            <person name="Morin E."/>
            <person name="San Clemente H."/>
            <person name="Chen E.C.H."/>
            <person name="De La Providencia I."/>
            <person name="Hainaut M."/>
            <person name="Kuo A."/>
            <person name="Kohler A."/>
            <person name="Murat C."/>
            <person name="Tang N."/>
            <person name="Roy S."/>
            <person name="Loubradou J."/>
            <person name="Henrissat B."/>
            <person name="Grigoriev I.V."/>
            <person name="Corradi N."/>
            <person name="Roux C."/>
            <person name="Martin F.M."/>
        </authorList>
    </citation>
    <scope>NUCLEOTIDE SEQUENCE [LARGE SCALE GENOMIC DNA]</scope>
    <source>
        <strain evidence="1 2">DAOM 194757</strain>
    </source>
</reference>